<evidence type="ECO:0000256" key="2">
    <source>
        <dbReference type="ARBA" id="ARBA00007131"/>
    </source>
</evidence>
<proteinExistence type="inferred from homology"/>
<dbReference type="GO" id="GO:0016740">
    <property type="term" value="F:transferase activity"/>
    <property type="evidence" value="ECO:0007669"/>
    <property type="project" value="UniProtKB-KW"/>
</dbReference>
<dbReference type="InterPro" id="IPR049557">
    <property type="entry name" value="Transketolase_CS"/>
</dbReference>
<keyword evidence="3" id="KW-0808">Transferase</keyword>
<evidence type="ECO:0000256" key="5">
    <source>
        <dbReference type="ARBA" id="ARBA00023052"/>
    </source>
</evidence>
<dbReference type="InterPro" id="IPR029061">
    <property type="entry name" value="THDP-binding"/>
</dbReference>
<dbReference type="EMBL" id="MGIL01000010">
    <property type="protein sequence ID" value="OGM88407.1"/>
    <property type="molecule type" value="Genomic_DNA"/>
</dbReference>
<dbReference type="Proteomes" id="UP000177596">
    <property type="component" value="Unassembled WGS sequence"/>
</dbReference>
<comment type="cofactor">
    <cofactor evidence="1">
        <name>thiamine diphosphate</name>
        <dbReference type="ChEBI" id="CHEBI:58937"/>
    </cofactor>
</comment>
<keyword evidence="4" id="KW-0479">Metal-binding</keyword>
<protein>
    <recommendedName>
        <fullName evidence="6">Transketolase N-terminal domain-containing protein</fullName>
    </recommendedName>
</protein>
<dbReference type="SUPFAM" id="SSF52518">
    <property type="entry name" value="Thiamin diphosphate-binding fold (THDP-binding)"/>
    <property type="match status" value="1"/>
</dbReference>
<evidence type="ECO:0000256" key="1">
    <source>
        <dbReference type="ARBA" id="ARBA00001964"/>
    </source>
</evidence>
<feature type="domain" description="Transketolase N-terminal" evidence="6">
    <location>
        <begin position="11"/>
        <end position="255"/>
    </location>
</feature>
<dbReference type="Pfam" id="PF00456">
    <property type="entry name" value="Transketolase_N"/>
    <property type="match status" value="1"/>
</dbReference>
<evidence type="ECO:0000313" key="7">
    <source>
        <dbReference type="EMBL" id="OGM88407.1"/>
    </source>
</evidence>
<evidence type="ECO:0000256" key="4">
    <source>
        <dbReference type="ARBA" id="ARBA00022723"/>
    </source>
</evidence>
<evidence type="ECO:0000256" key="3">
    <source>
        <dbReference type="ARBA" id="ARBA00022679"/>
    </source>
</evidence>
<sequence>MIRLSPSELQRISKEVRKDVIQMIYKAGSGHPGGSLSSVEIMVALYFGILEEQDHFFLSNGHVCPALYAVMAQKGIISKEKLSTYTEIGSPLQGHPERTKLKGIENTSGPLGLGLAQAAGFAVFTKDSYVYCETSDAEHNEGNHWEAVMFAAKYKINNLIQIVDRNRIQIEGTTEEIMPLGSLPEKYKAFDWDVVEIDGHDFNEIFMAVEAVKKSSTKPNVIIANTTFGKGVSFMEANPDWHAKAPTEEEYKKAMEELK</sequence>
<accession>A0A1F8DIH3</accession>
<name>A0A1F8DIH3_9BACT</name>
<dbReference type="PANTHER" id="PTHR47514">
    <property type="entry name" value="TRANSKETOLASE N-TERMINAL SECTION-RELATED"/>
    <property type="match status" value="1"/>
</dbReference>
<dbReference type="GO" id="GO:0046872">
    <property type="term" value="F:metal ion binding"/>
    <property type="evidence" value="ECO:0007669"/>
    <property type="project" value="UniProtKB-KW"/>
</dbReference>
<dbReference type="AlphaFoldDB" id="A0A1F8DIH3"/>
<dbReference type="InterPro" id="IPR005474">
    <property type="entry name" value="Transketolase_N"/>
</dbReference>
<comment type="caution">
    <text evidence="7">The sequence shown here is derived from an EMBL/GenBank/DDBJ whole genome shotgun (WGS) entry which is preliminary data.</text>
</comment>
<evidence type="ECO:0000259" key="6">
    <source>
        <dbReference type="Pfam" id="PF00456"/>
    </source>
</evidence>
<dbReference type="PROSITE" id="PS00801">
    <property type="entry name" value="TRANSKETOLASE_1"/>
    <property type="match status" value="1"/>
</dbReference>
<evidence type="ECO:0000313" key="8">
    <source>
        <dbReference type="Proteomes" id="UP000177596"/>
    </source>
</evidence>
<reference evidence="7 8" key="1">
    <citation type="journal article" date="2016" name="Nat. Commun.">
        <title>Thousands of microbial genomes shed light on interconnected biogeochemical processes in an aquifer system.</title>
        <authorList>
            <person name="Anantharaman K."/>
            <person name="Brown C.T."/>
            <person name="Hug L.A."/>
            <person name="Sharon I."/>
            <person name="Castelle C.J."/>
            <person name="Probst A.J."/>
            <person name="Thomas B.C."/>
            <person name="Singh A."/>
            <person name="Wilkins M.J."/>
            <person name="Karaoz U."/>
            <person name="Brodie E.L."/>
            <person name="Williams K.H."/>
            <person name="Hubbard S.S."/>
            <person name="Banfield J.F."/>
        </authorList>
    </citation>
    <scope>NUCLEOTIDE SEQUENCE [LARGE SCALE GENOMIC DNA]</scope>
</reference>
<dbReference type="PANTHER" id="PTHR47514:SF1">
    <property type="entry name" value="TRANSKETOLASE N-TERMINAL SECTION-RELATED"/>
    <property type="match status" value="1"/>
</dbReference>
<organism evidence="7 8">
    <name type="scientific">Candidatus Woesebacteria bacterium RIFOXYD1_FULL_43_18</name>
    <dbReference type="NCBI Taxonomy" id="1802551"/>
    <lineage>
        <taxon>Bacteria</taxon>
        <taxon>Candidatus Woeseibacteriota</taxon>
    </lineage>
</organism>
<gene>
    <name evidence="7" type="ORF">A2573_02390</name>
</gene>
<keyword evidence="5" id="KW-0786">Thiamine pyrophosphate</keyword>
<dbReference type="Gene3D" id="3.40.50.970">
    <property type="match status" value="1"/>
</dbReference>
<dbReference type="CDD" id="cd02012">
    <property type="entry name" value="TPP_TK"/>
    <property type="match status" value="1"/>
</dbReference>
<comment type="similarity">
    <text evidence="2">Belongs to the transketolase family.</text>
</comment>